<dbReference type="InterPro" id="IPR036249">
    <property type="entry name" value="Thioredoxin-like_sf"/>
</dbReference>
<dbReference type="SFLD" id="SFLDG01151">
    <property type="entry name" value="Main.2:_Nu-like"/>
    <property type="match status" value="1"/>
</dbReference>
<sequence>MSKPSYVPPKVWRNDAASGGQFASINRPIAGPTHDKQLPIGNHPLQLYSLATPNGVKVTILLEELLALGHSGAEYDAWLIRIGDGDQFSSGFVEVNPNSKIPALLDCSVEPPVRVFESGSILLHLAEKFSALLPTAPAERTETLNWLFWQMGAAPYLGGGFGHFYVYAPEKIEYAINRFTMEAKRQLDVLERRLAVSKYLGGERYSIADIAVWPWYGQLVLGKLYDAAEFLAVDEYPNLQRWAKAIAERPAVQRGTRVNRTWGDEASRVPERHSAADLD</sequence>
<dbReference type="SUPFAM" id="SSF52833">
    <property type="entry name" value="Thioredoxin-like"/>
    <property type="match status" value="1"/>
</dbReference>
<feature type="domain" description="GST N-terminal" evidence="1">
    <location>
        <begin position="46"/>
        <end position="133"/>
    </location>
</feature>
<dbReference type="SFLD" id="SFLDS00019">
    <property type="entry name" value="Glutathione_Transferase_(cytos"/>
    <property type="match status" value="1"/>
</dbReference>
<dbReference type="Gene3D" id="3.40.30.10">
    <property type="entry name" value="Glutaredoxin"/>
    <property type="match status" value="1"/>
</dbReference>
<dbReference type="InterPro" id="IPR010987">
    <property type="entry name" value="Glutathione-S-Trfase_C-like"/>
</dbReference>
<dbReference type="Pfam" id="PF13410">
    <property type="entry name" value="GST_C_2"/>
    <property type="match status" value="1"/>
</dbReference>
<gene>
    <name evidence="3" type="primary">yghU</name>
    <name evidence="3" type="ORF">N5C08_10960</name>
</gene>
<evidence type="ECO:0000313" key="4">
    <source>
        <dbReference type="Proteomes" id="UP001064504"/>
    </source>
</evidence>
<dbReference type="EMBL" id="CP104557">
    <property type="protein sequence ID" value="UXH42006.1"/>
    <property type="molecule type" value="Genomic_DNA"/>
</dbReference>
<accession>A0ABY6AQV1</accession>
<dbReference type="SFLD" id="SFLDG00358">
    <property type="entry name" value="Main_(cytGST)"/>
    <property type="match status" value="1"/>
</dbReference>
<dbReference type="InterPro" id="IPR036282">
    <property type="entry name" value="Glutathione-S-Trfase_C_sf"/>
</dbReference>
<reference evidence="3" key="1">
    <citation type="submission" date="2022-09" db="EMBL/GenBank/DDBJ databases">
        <title>Complete genome sequence of Pseudomonas promysalinigenes strain RL-WG26, a newly isolated PGPR with the potential for plant salinity stress alleviation.</title>
        <authorList>
            <person name="Ren L."/>
            <person name="Wang G."/>
            <person name="Hu H."/>
        </authorList>
    </citation>
    <scope>NUCLEOTIDE SEQUENCE</scope>
    <source>
        <strain evidence="3">RL-WG26</strain>
    </source>
</reference>
<evidence type="ECO:0000259" key="2">
    <source>
        <dbReference type="PROSITE" id="PS50405"/>
    </source>
</evidence>
<evidence type="ECO:0000259" key="1">
    <source>
        <dbReference type="PROSITE" id="PS50404"/>
    </source>
</evidence>
<dbReference type="Proteomes" id="UP001064504">
    <property type="component" value="Chromosome"/>
</dbReference>
<dbReference type="CDD" id="cd10292">
    <property type="entry name" value="GST_C_YghU_like"/>
    <property type="match status" value="1"/>
</dbReference>
<protein>
    <submittedName>
        <fullName evidence="3">Glutathione-dependent disulfide-bond oxidoreductase</fullName>
    </submittedName>
</protein>
<dbReference type="NCBIfam" id="NF008731">
    <property type="entry name" value="PRK11752.1"/>
    <property type="match status" value="1"/>
</dbReference>
<dbReference type="InterPro" id="IPR004045">
    <property type="entry name" value="Glutathione_S-Trfase_N"/>
</dbReference>
<dbReference type="Pfam" id="PF02798">
    <property type="entry name" value="GST_N"/>
    <property type="match status" value="1"/>
</dbReference>
<feature type="domain" description="GST C-terminal" evidence="2">
    <location>
        <begin position="136"/>
        <end position="278"/>
    </location>
</feature>
<dbReference type="PROSITE" id="PS50405">
    <property type="entry name" value="GST_CTER"/>
    <property type="match status" value="1"/>
</dbReference>
<dbReference type="SUPFAM" id="SSF47616">
    <property type="entry name" value="GST C-terminal domain-like"/>
    <property type="match status" value="1"/>
</dbReference>
<organism evidence="3 4">
    <name type="scientific">Pseudomonas promysalinigenes</name>
    <dbReference type="NCBI Taxonomy" id="485898"/>
    <lineage>
        <taxon>Bacteria</taxon>
        <taxon>Pseudomonadati</taxon>
        <taxon>Pseudomonadota</taxon>
        <taxon>Gammaproteobacteria</taxon>
        <taxon>Pseudomonadales</taxon>
        <taxon>Pseudomonadaceae</taxon>
        <taxon>Pseudomonas</taxon>
    </lineage>
</organism>
<keyword evidence="4" id="KW-1185">Reference proteome</keyword>
<dbReference type="PANTHER" id="PTHR44051">
    <property type="entry name" value="GLUTATHIONE S-TRANSFERASE-RELATED"/>
    <property type="match status" value="1"/>
</dbReference>
<dbReference type="PROSITE" id="PS50404">
    <property type="entry name" value="GST_NTER"/>
    <property type="match status" value="1"/>
</dbReference>
<name>A0ABY6AQV1_9PSED</name>
<evidence type="ECO:0000313" key="3">
    <source>
        <dbReference type="EMBL" id="UXH42006.1"/>
    </source>
</evidence>
<proteinExistence type="predicted"/>
<dbReference type="RefSeq" id="WP_261745431.1">
    <property type="nucleotide sequence ID" value="NZ_CP104557.1"/>
</dbReference>
<dbReference type="Gene3D" id="1.20.1050.10">
    <property type="match status" value="1"/>
</dbReference>
<dbReference type="InterPro" id="IPR040079">
    <property type="entry name" value="Glutathione_S-Trfase"/>
</dbReference>
<dbReference type="PANTHER" id="PTHR44051:SF22">
    <property type="entry name" value="DISULFIDE-BOND OXIDOREDUCTASE YGHU"/>
    <property type="match status" value="1"/>
</dbReference>
<dbReference type="CDD" id="cd03048">
    <property type="entry name" value="GST_N_Ure2p_like"/>
    <property type="match status" value="1"/>
</dbReference>